<dbReference type="FunFam" id="2.60.40.10:FF:001230">
    <property type="entry name" value="Immunoglobulin kappa variable 8-16"/>
    <property type="match status" value="1"/>
</dbReference>
<comment type="caution">
    <text evidence="2">The sequence shown here is derived from an EMBL/GenBank/DDBJ whole genome shotgun (WGS) entry which is preliminary data.</text>
</comment>
<dbReference type="Gene3D" id="2.60.40.10">
    <property type="entry name" value="Immunoglobulins"/>
    <property type="match status" value="1"/>
</dbReference>
<proteinExistence type="predicted"/>
<dbReference type="InterPro" id="IPR013106">
    <property type="entry name" value="Ig_V-set"/>
</dbReference>
<dbReference type="InterPro" id="IPR013783">
    <property type="entry name" value="Ig-like_fold"/>
</dbReference>
<dbReference type="InterPro" id="IPR036179">
    <property type="entry name" value="Ig-like_dom_sf"/>
</dbReference>
<sequence length="95" mass="10472">MTQTPDYVFVSLGDTAIISCSCSSSIGQELHWYQQKPGQPPKLLISYITTRQPGVSDRFSGSGSETEFKLTIRGVIKDDAASYLCIQKAHLPFTQ</sequence>
<dbReference type="AlphaFoldDB" id="A0A8J6B1E5"/>
<protein>
    <recommendedName>
        <fullName evidence="1">Ig-like domain-containing protein</fullName>
    </recommendedName>
</protein>
<reference evidence="2" key="1">
    <citation type="thesis" date="2020" institute="ProQuest LLC" country="789 East Eisenhower Parkway, Ann Arbor, MI, USA">
        <title>Comparative Genomics and Chromosome Evolution.</title>
        <authorList>
            <person name="Mudd A.B."/>
        </authorList>
    </citation>
    <scope>NUCLEOTIDE SEQUENCE</scope>
    <source>
        <strain evidence="2">HN-11 Male</strain>
        <tissue evidence="2">Kidney and liver</tissue>
    </source>
</reference>
<dbReference type="OrthoDB" id="6103117at2759"/>
<gene>
    <name evidence="2" type="ORF">GDO78_014462</name>
</gene>
<dbReference type="PROSITE" id="PS50835">
    <property type="entry name" value="IG_LIKE"/>
    <property type="match status" value="1"/>
</dbReference>
<keyword evidence="3" id="KW-1185">Reference proteome</keyword>
<evidence type="ECO:0000313" key="3">
    <source>
        <dbReference type="Proteomes" id="UP000770717"/>
    </source>
</evidence>
<dbReference type="SMART" id="SM00406">
    <property type="entry name" value="IGv"/>
    <property type="match status" value="1"/>
</dbReference>
<evidence type="ECO:0000313" key="2">
    <source>
        <dbReference type="EMBL" id="KAG9462287.1"/>
    </source>
</evidence>
<dbReference type="InterPro" id="IPR007110">
    <property type="entry name" value="Ig-like_dom"/>
</dbReference>
<dbReference type="EMBL" id="WNTK01012259">
    <property type="protein sequence ID" value="KAG9462287.1"/>
    <property type="molecule type" value="Genomic_DNA"/>
</dbReference>
<organism evidence="2 3">
    <name type="scientific">Eleutherodactylus coqui</name>
    <name type="common">Puerto Rican coqui</name>
    <dbReference type="NCBI Taxonomy" id="57060"/>
    <lineage>
        <taxon>Eukaryota</taxon>
        <taxon>Metazoa</taxon>
        <taxon>Chordata</taxon>
        <taxon>Craniata</taxon>
        <taxon>Vertebrata</taxon>
        <taxon>Euteleostomi</taxon>
        <taxon>Amphibia</taxon>
        <taxon>Batrachia</taxon>
        <taxon>Anura</taxon>
        <taxon>Neobatrachia</taxon>
        <taxon>Hyloidea</taxon>
        <taxon>Eleutherodactylidae</taxon>
        <taxon>Eleutherodactylinae</taxon>
        <taxon>Eleutherodactylus</taxon>
        <taxon>Eleutherodactylus</taxon>
    </lineage>
</organism>
<accession>A0A8J6B1E5</accession>
<feature type="domain" description="Ig-like" evidence="1">
    <location>
        <begin position="1"/>
        <end position="95"/>
    </location>
</feature>
<dbReference type="InterPro" id="IPR050150">
    <property type="entry name" value="IgV_Light_Chain"/>
</dbReference>
<dbReference type="PANTHER" id="PTHR23267">
    <property type="entry name" value="IMMUNOGLOBULIN LIGHT CHAIN"/>
    <property type="match status" value="1"/>
</dbReference>
<name>A0A8J6B1E5_ELECQ</name>
<dbReference type="SUPFAM" id="SSF48726">
    <property type="entry name" value="Immunoglobulin"/>
    <property type="match status" value="1"/>
</dbReference>
<evidence type="ECO:0000259" key="1">
    <source>
        <dbReference type="PROSITE" id="PS50835"/>
    </source>
</evidence>
<dbReference type="Pfam" id="PF07686">
    <property type="entry name" value="V-set"/>
    <property type="match status" value="1"/>
</dbReference>
<dbReference type="Proteomes" id="UP000770717">
    <property type="component" value="Unassembled WGS sequence"/>
</dbReference>